<accession>A0A2N9IZ51</accession>
<name>A0A2N9IZ51_FAGSY</name>
<feature type="transmembrane region" description="Helical" evidence="1">
    <location>
        <begin position="180"/>
        <end position="204"/>
    </location>
</feature>
<sequence length="212" mass="22508">MASTEASSSSSFVSTQNSLISIENSRRSPYYLNSGDNPGIQTTILNFLSDISLIFFDPKYPSSKNVDGHQRPHHPPYGNEEPLENPGSCFFFFCVIIVVEVILGVVDSGAGSGARVSDRVGVVVWGRRGPSGSEAIVVAHGGVANAVGHGGGGVEGGCGFLMMADRWVLMVSMGVDGCCWVLMGCGWVRVLMVAFVLMFAVVGVDGKKWLNK</sequence>
<proteinExistence type="predicted"/>
<gene>
    <name evidence="2" type="ORF">FSB_LOCUS58499</name>
</gene>
<dbReference type="AlphaFoldDB" id="A0A2N9IZ51"/>
<evidence type="ECO:0000256" key="1">
    <source>
        <dbReference type="SAM" id="Phobius"/>
    </source>
</evidence>
<reference evidence="2" key="1">
    <citation type="submission" date="2018-02" db="EMBL/GenBank/DDBJ databases">
        <authorList>
            <person name="Cohen D.B."/>
            <person name="Kent A.D."/>
        </authorList>
    </citation>
    <scope>NUCLEOTIDE SEQUENCE</scope>
</reference>
<organism evidence="2">
    <name type="scientific">Fagus sylvatica</name>
    <name type="common">Beechnut</name>
    <dbReference type="NCBI Taxonomy" id="28930"/>
    <lineage>
        <taxon>Eukaryota</taxon>
        <taxon>Viridiplantae</taxon>
        <taxon>Streptophyta</taxon>
        <taxon>Embryophyta</taxon>
        <taxon>Tracheophyta</taxon>
        <taxon>Spermatophyta</taxon>
        <taxon>Magnoliopsida</taxon>
        <taxon>eudicotyledons</taxon>
        <taxon>Gunneridae</taxon>
        <taxon>Pentapetalae</taxon>
        <taxon>rosids</taxon>
        <taxon>fabids</taxon>
        <taxon>Fagales</taxon>
        <taxon>Fagaceae</taxon>
        <taxon>Fagus</taxon>
    </lineage>
</organism>
<keyword evidence="1" id="KW-0472">Membrane</keyword>
<protein>
    <submittedName>
        <fullName evidence="2">Uncharacterized protein</fullName>
    </submittedName>
</protein>
<evidence type="ECO:0000313" key="2">
    <source>
        <dbReference type="EMBL" id="SPD30617.1"/>
    </source>
</evidence>
<dbReference type="EMBL" id="OIVN01006326">
    <property type="protein sequence ID" value="SPD30617.1"/>
    <property type="molecule type" value="Genomic_DNA"/>
</dbReference>
<keyword evidence="1" id="KW-1133">Transmembrane helix</keyword>
<keyword evidence="1" id="KW-0812">Transmembrane</keyword>